<feature type="non-terminal residue" evidence="1">
    <location>
        <position position="70"/>
    </location>
</feature>
<evidence type="ECO:0000313" key="1">
    <source>
        <dbReference type="EMBL" id="EIL88620.1"/>
    </source>
</evidence>
<sequence length="70" mass="7732">SRAMMVLLDNRHYEEEVSMSTITIGVDLAKSVFSVCEVEASGRVVRRLDLKRDAFATWLAQCPAGTVVAM</sequence>
<dbReference type="EMBL" id="AJXT01000090">
    <property type="protein sequence ID" value="EIL88620.1"/>
    <property type="molecule type" value="Genomic_DNA"/>
</dbReference>
<feature type="non-terminal residue" evidence="1">
    <location>
        <position position="1"/>
    </location>
</feature>
<gene>
    <name evidence="1" type="ORF">UU7_17092</name>
</gene>
<protein>
    <submittedName>
        <fullName evidence="1">Transposase IS116/IS110/IS902 family protein</fullName>
    </submittedName>
</protein>
<accession>I4VN29</accession>
<name>I4VN29_9GAMM</name>
<reference evidence="1 2" key="1">
    <citation type="journal article" date="2012" name="J. Bacteriol.">
        <title>Genome sequences for six rhodanobacter strains, isolated from soils and the terrestrial subsurface, with variable denitrification capabilities.</title>
        <authorList>
            <person name="Kostka J.E."/>
            <person name="Green S.J."/>
            <person name="Rishishwar L."/>
            <person name="Prakash O."/>
            <person name="Katz L.S."/>
            <person name="Marino-Ramirez L."/>
            <person name="Jordan I.K."/>
            <person name="Munk C."/>
            <person name="Ivanova N."/>
            <person name="Mikhailova N."/>
            <person name="Watson D.B."/>
            <person name="Brown S.D."/>
            <person name="Palumbo A.V."/>
            <person name="Brooks S.C."/>
        </authorList>
    </citation>
    <scope>NUCLEOTIDE SEQUENCE [LARGE SCALE GENOMIC DNA]</scope>
    <source>
        <strain evidence="1 2">B39</strain>
    </source>
</reference>
<organism evidence="1 2">
    <name type="scientific">Rhodanobacter spathiphylli B39</name>
    <dbReference type="NCBI Taxonomy" id="1163407"/>
    <lineage>
        <taxon>Bacteria</taxon>
        <taxon>Pseudomonadati</taxon>
        <taxon>Pseudomonadota</taxon>
        <taxon>Gammaproteobacteria</taxon>
        <taxon>Lysobacterales</taxon>
        <taxon>Rhodanobacteraceae</taxon>
        <taxon>Rhodanobacter</taxon>
    </lineage>
</organism>
<comment type="caution">
    <text evidence="1">The sequence shown here is derived from an EMBL/GenBank/DDBJ whole genome shotgun (WGS) entry which is preliminary data.</text>
</comment>
<dbReference type="Proteomes" id="UP000003226">
    <property type="component" value="Unassembled WGS sequence"/>
</dbReference>
<dbReference type="eggNOG" id="COG3547">
    <property type="taxonomic scope" value="Bacteria"/>
</dbReference>
<keyword evidence="2" id="KW-1185">Reference proteome</keyword>
<evidence type="ECO:0000313" key="2">
    <source>
        <dbReference type="Proteomes" id="UP000003226"/>
    </source>
</evidence>
<proteinExistence type="predicted"/>
<dbReference type="AlphaFoldDB" id="I4VN29"/>